<protein>
    <submittedName>
        <fullName evidence="2">Uncharacterized protein</fullName>
    </submittedName>
</protein>
<dbReference type="Proteomes" id="UP000552587">
    <property type="component" value="Unassembled WGS sequence"/>
</dbReference>
<evidence type="ECO:0000256" key="1">
    <source>
        <dbReference type="SAM" id="MobiDB-lite"/>
    </source>
</evidence>
<name>A0A7W3U328_9GAMM</name>
<comment type="caution">
    <text evidence="2">The sequence shown here is derived from an EMBL/GenBank/DDBJ whole genome shotgun (WGS) entry which is preliminary data.</text>
</comment>
<evidence type="ECO:0000313" key="3">
    <source>
        <dbReference type="Proteomes" id="UP000552587"/>
    </source>
</evidence>
<reference evidence="2 3" key="1">
    <citation type="submission" date="2020-07" db="EMBL/GenBank/DDBJ databases">
        <authorList>
            <person name="Xu S."/>
            <person name="Li A."/>
        </authorList>
    </citation>
    <scope>NUCLEOTIDE SEQUENCE [LARGE SCALE GENOMIC DNA]</scope>
    <source>
        <strain evidence="2 3">SG-8</strain>
    </source>
</reference>
<feature type="region of interest" description="Disordered" evidence="1">
    <location>
        <begin position="1"/>
        <end position="26"/>
    </location>
</feature>
<evidence type="ECO:0000313" key="2">
    <source>
        <dbReference type="EMBL" id="MBB1088024.1"/>
    </source>
</evidence>
<accession>A0A7W3U328</accession>
<feature type="region of interest" description="Disordered" evidence="1">
    <location>
        <begin position="194"/>
        <end position="215"/>
    </location>
</feature>
<dbReference type="AlphaFoldDB" id="A0A7W3U328"/>
<organism evidence="2 3">
    <name type="scientific">Marilutibacter penaei</name>
    <dbReference type="NCBI Taxonomy" id="2759900"/>
    <lineage>
        <taxon>Bacteria</taxon>
        <taxon>Pseudomonadati</taxon>
        <taxon>Pseudomonadota</taxon>
        <taxon>Gammaproteobacteria</taxon>
        <taxon>Lysobacterales</taxon>
        <taxon>Lysobacteraceae</taxon>
        <taxon>Marilutibacter</taxon>
    </lineage>
</organism>
<proteinExistence type="predicted"/>
<dbReference type="EMBL" id="JACHTE010000004">
    <property type="protein sequence ID" value="MBB1088024.1"/>
    <property type="molecule type" value="Genomic_DNA"/>
</dbReference>
<sequence length="215" mass="22190">MPVAASAPAPAPAPAPAAPTTPAPAAAPTARGIGLAVLLVDNRLQGRVALSHGGAEVLIDADAGQYYAGTALKPLLPLFEGHIGESDARTLDAAAWQAAIADKGEPQPLARLTWLGGLLAGQGEVVGGYGPAARFHMLKWPQTEREYPKHFRIATAMMKGPATLAEIAAASSVPEADVADFINANLATGFAEEYREPEPEAETAKGGLFGRLRGR</sequence>
<feature type="compositionally biased region" description="Pro residues" evidence="1">
    <location>
        <begin position="9"/>
        <end position="22"/>
    </location>
</feature>
<gene>
    <name evidence="2" type="ORF">H4F99_05915</name>
</gene>
<keyword evidence="3" id="KW-1185">Reference proteome</keyword>